<dbReference type="SUPFAM" id="SSF54534">
    <property type="entry name" value="FKBP-like"/>
    <property type="match status" value="1"/>
</dbReference>
<dbReference type="InterPro" id="IPR036611">
    <property type="entry name" value="Trigger_fac_ribosome-bd_sf"/>
</dbReference>
<name>A0A382KBI5_9ZZZZ</name>
<dbReference type="SUPFAM" id="SSF109998">
    <property type="entry name" value="Triger factor/SurA peptide-binding domain-like"/>
    <property type="match status" value="1"/>
</dbReference>
<reference evidence="2" key="1">
    <citation type="submission" date="2018-05" db="EMBL/GenBank/DDBJ databases">
        <authorList>
            <person name="Lanie J.A."/>
            <person name="Ng W.-L."/>
            <person name="Kazmierczak K.M."/>
            <person name="Andrzejewski T.M."/>
            <person name="Davidsen T.M."/>
            <person name="Wayne K.J."/>
            <person name="Tettelin H."/>
            <person name="Glass J.I."/>
            <person name="Rusch D."/>
            <person name="Podicherti R."/>
            <person name="Tsui H.-C.T."/>
            <person name="Winkler M.E."/>
        </authorList>
    </citation>
    <scope>NUCLEOTIDE SEQUENCE</scope>
</reference>
<dbReference type="InterPro" id="IPR005215">
    <property type="entry name" value="Trig_fac"/>
</dbReference>
<dbReference type="GO" id="GO:0015031">
    <property type="term" value="P:protein transport"/>
    <property type="evidence" value="ECO:0007669"/>
    <property type="project" value="InterPro"/>
</dbReference>
<dbReference type="GO" id="GO:0043335">
    <property type="term" value="P:protein unfolding"/>
    <property type="evidence" value="ECO:0007669"/>
    <property type="project" value="TreeGrafter"/>
</dbReference>
<accession>A0A382KBI5</accession>
<dbReference type="SUPFAM" id="SSF102735">
    <property type="entry name" value="Trigger factor ribosome-binding domain"/>
    <property type="match status" value="1"/>
</dbReference>
<dbReference type="EMBL" id="UINC01079594">
    <property type="protein sequence ID" value="SVC21728.1"/>
    <property type="molecule type" value="Genomic_DNA"/>
</dbReference>
<dbReference type="InterPro" id="IPR008881">
    <property type="entry name" value="Trigger_fac_ribosome-bd_bac"/>
</dbReference>
<dbReference type="GO" id="GO:0043022">
    <property type="term" value="F:ribosome binding"/>
    <property type="evidence" value="ECO:0007669"/>
    <property type="project" value="TreeGrafter"/>
</dbReference>
<proteinExistence type="predicted"/>
<feature type="domain" description="Trigger factor ribosome-binding bacterial" evidence="1">
    <location>
        <begin position="1"/>
        <end position="142"/>
    </location>
</feature>
<dbReference type="Gene3D" id="1.10.3120.10">
    <property type="entry name" value="Trigger factor, C-terminal domain"/>
    <property type="match status" value="1"/>
</dbReference>
<dbReference type="NCBIfam" id="TIGR00115">
    <property type="entry name" value="tig"/>
    <property type="match status" value="1"/>
</dbReference>
<dbReference type="PANTHER" id="PTHR30560:SF3">
    <property type="entry name" value="TRIGGER FACTOR-LIKE PROTEIN TIG, CHLOROPLASTIC"/>
    <property type="match status" value="1"/>
</dbReference>
<dbReference type="InterPro" id="IPR037041">
    <property type="entry name" value="Trigger_fac_C_sf"/>
</dbReference>
<evidence type="ECO:0000313" key="2">
    <source>
        <dbReference type="EMBL" id="SVC21728.1"/>
    </source>
</evidence>
<dbReference type="Gene3D" id="3.30.70.1050">
    <property type="entry name" value="Trigger factor ribosome-binding domain"/>
    <property type="match status" value="1"/>
</dbReference>
<dbReference type="AlphaFoldDB" id="A0A382KBI5"/>
<dbReference type="Gene3D" id="3.10.50.40">
    <property type="match status" value="1"/>
</dbReference>
<dbReference type="PANTHER" id="PTHR30560">
    <property type="entry name" value="TRIGGER FACTOR CHAPERONE AND PEPTIDYL-PROLYL CIS/TRANS ISOMERASE"/>
    <property type="match status" value="1"/>
</dbReference>
<dbReference type="InterPro" id="IPR027304">
    <property type="entry name" value="Trigger_fact/SurA_dom_sf"/>
</dbReference>
<sequence length="284" mass="32320">MKVEVTDLGSWRRTLEIEVPREDVDTRLKEAYKSYSKSLNLPGFRKGKIPVSVVKARFGPAILNEVITKTEEECYREASQEQGLTPVSQATIEESSFEDGEPLRFKASVDVKPELDIKKYKELKVVRPVYKVEESFVESQLSGMCEQNATEKQVDRKAALGDVIQADFVELDEDGNEIADRAQSDRMFLIGGQNANHDLDNQLVGTEVGETRDVQYTHTHELEDGETHEHEVRFRVVAKEIRERELPELDDEFAKDLGPFESLEELKTRLRDDMKAQADNGSRG</sequence>
<evidence type="ECO:0000259" key="1">
    <source>
        <dbReference type="Pfam" id="PF05697"/>
    </source>
</evidence>
<dbReference type="GO" id="GO:0051083">
    <property type="term" value="P:'de novo' cotranslational protein folding"/>
    <property type="evidence" value="ECO:0007669"/>
    <property type="project" value="TreeGrafter"/>
</dbReference>
<dbReference type="InterPro" id="IPR046357">
    <property type="entry name" value="PPIase_dom_sf"/>
</dbReference>
<protein>
    <recommendedName>
        <fullName evidence="1">Trigger factor ribosome-binding bacterial domain-containing protein</fullName>
    </recommendedName>
</protein>
<dbReference type="GO" id="GO:0044183">
    <property type="term" value="F:protein folding chaperone"/>
    <property type="evidence" value="ECO:0007669"/>
    <property type="project" value="TreeGrafter"/>
</dbReference>
<dbReference type="Pfam" id="PF05697">
    <property type="entry name" value="Trigger_N"/>
    <property type="match status" value="1"/>
</dbReference>
<organism evidence="2">
    <name type="scientific">marine metagenome</name>
    <dbReference type="NCBI Taxonomy" id="408172"/>
    <lineage>
        <taxon>unclassified sequences</taxon>
        <taxon>metagenomes</taxon>
        <taxon>ecological metagenomes</taxon>
    </lineage>
</organism>
<gene>
    <name evidence="2" type="ORF">METZ01_LOCUS274582</name>
</gene>
<dbReference type="GO" id="GO:0003755">
    <property type="term" value="F:peptidyl-prolyl cis-trans isomerase activity"/>
    <property type="evidence" value="ECO:0007669"/>
    <property type="project" value="InterPro"/>
</dbReference>
<feature type="non-terminal residue" evidence="2">
    <location>
        <position position="284"/>
    </location>
</feature>